<reference evidence="2" key="1">
    <citation type="submission" date="2022-01" db="EMBL/GenBank/DDBJ databases">
        <authorList>
            <person name="King R."/>
        </authorList>
    </citation>
    <scope>NUCLEOTIDE SEQUENCE</scope>
</reference>
<feature type="region of interest" description="Disordered" evidence="1">
    <location>
        <begin position="1"/>
        <end position="112"/>
    </location>
</feature>
<keyword evidence="3" id="KW-1185">Reference proteome</keyword>
<accession>A0A9P0GES2</accession>
<dbReference type="PANTHER" id="PTHR34239:SF2">
    <property type="entry name" value="TRANSPOSABLE ELEMENT P TRANSPOSASE_THAP9 CONSERVED DOMAIN-CONTAINING PROTEIN"/>
    <property type="match status" value="1"/>
</dbReference>
<evidence type="ECO:0000256" key="1">
    <source>
        <dbReference type="SAM" id="MobiDB-lite"/>
    </source>
</evidence>
<sequence length="332" mass="37428">MGKRSRSRSRERRPQKRSRHDLKREIERLKGKLERRSSCSYSESAISRSPCRVSCTPTSRRSSSRPSQSPLRAHSKDHHPVGMVKMSRNPSKDHHPVHMANTTRNRNTKDHHSVGMAKTSKNVKSIQVQADVHAAADDSVSEFSEPEISIAGSPFIDSDIENVNSAQIDTLVDEGKLDHSILKILGMEEKSGNQYELHTVIRNCWLKTIETGLQKEEKTDLLTKYGLPCNLLELEAPELNPEIKAALTDFTIRNDMFLEKRQTQLGKGLSILGSVLNILIKNEPVEGETREEILSALSGSAKFFCDLYYRMSLSRRSQIMPALNNKGIKEVV</sequence>
<dbReference type="EMBL" id="OV651814">
    <property type="protein sequence ID" value="CAH1107165.1"/>
    <property type="molecule type" value="Genomic_DNA"/>
</dbReference>
<evidence type="ECO:0000313" key="2">
    <source>
        <dbReference type="EMBL" id="CAH1107165.1"/>
    </source>
</evidence>
<evidence type="ECO:0000313" key="3">
    <source>
        <dbReference type="Proteomes" id="UP001153636"/>
    </source>
</evidence>
<feature type="compositionally biased region" description="Basic and acidic residues" evidence="1">
    <location>
        <begin position="22"/>
        <end position="37"/>
    </location>
</feature>
<feature type="compositionally biased region" description="Basic residues" evidence="1">
    <location>
        <begin position="1"/>
        <end position="21"/>
    </location>
</feature>
<feature type="compositionally biased region" description="Polar residues" evidence="1">
    <location>
        <begin position="38"/>
        <end position="47"/>
    </location>
</feature>
<dbReference type="PANTHER" id="PTHR34239">
    <property type="entry name" value="APPLE DOMAIN-CONTAINING PROTEIN"/>
    <property type="match status" value="1"/>
</dbReference>
<name>A0A9P0GES2_9CUCU</name>
<organism evidence="2 3">
    <name type="scientific">Psylliodes chrysocephalus</name>
    <dbReference type="NCBI Taxonomy" id="3402493"/>
    <lineage>
        <taxon>Eukaryota</taxon>
        <taxon>Metazoa</taxon>
        <taxon>Ecdysozoa</taxon>
        <taxon>Arthropoda</taxon>
        <taxon>Hexapoda</taxon>
        <taxon>Insecta</taxon>
        <taxon>Pterygota</taxon>
        <taxon>Neoptera</taxon>
        <taxon>Endopterygota</taxon>
        <taxon>Coleoptera</taxon>
        <taxon>Polyphaga</taxon>
        <taxon>Cucujiformia</taxon>
        <taxon>Chrysomeloidea</taxon>
        <taxon>Chrysomelidae</taxon>
        <taxon>Galerucinae</taxon>
        <taxon>Alticini</taxon>
        <taxon>Psylliodes</taxon>
    </lineage>
</organism>
<proteinExistence type="predicted"/>
<feature type="compositionally biased region" description="Low complexity" evidence="1">
    <location>
        <begin position="54"/>
        <end position="70"/>
    </location>
</feature>
<gene>
    <name evidence="2" type="ORF">PSYICH_LOCUS6881</name>
</gene>
<dbReference type="OrthoDB" id="6783168at2759"/>
<dbReference type="Proteomes" id="UP001153636">
    <property type="component" value="Chromosome 2"/>
</dbReference>
<dbReference type="AlphaFoldDB" id="A0A9P0GES2"/>
<protein>
    <submittedName>
        <fullName evidence="2">Uncharacterized protein</fullName>
    </submittedName>
</protein>